<dbReference type="GO" id="GO:0006364">
    <property type="term" value="P:rRNA processing"/>
    <property type="evidence" value="ECO:0007669"/>
    <property type="project" value="TreeGrafter"/>
</dbReference>
<dbReference type="PANTHER" id="PTHR13100:SF10">
    <property type="entry name" value="CELL GROWTH-REGULATING NUCLEOLAR PROTEIN"/>
    <property type="match status" value="1"/>
</dbReference>
<dbReference type="InterPro" id="IPR014898">
    <property type="entry name" value="Znf_C2H2_LYAR"/>
</dbReference>
<keyword evidence="5" id="KW-0862">Zinc</keyword>
<reference evidence="10" key="1">
    <citation type="journal article" date="2010" name="BMC Genomics">
        <title>An insight into the sialome of Glossina morsitans morsitans.</title>
        <authorList>
            <person name="Alves-Silva J."/>
            <person name="Ribeiro J.M."/>
            <person name="Van Den Abbeele J."/>
            <person name="Attardo G."/>
            <person name="Hao Z."/>
            <person name="Haines L.R."/>
            <person name="Soares M.B."/>
            <person name="Berriman M."/>
            <person name="Aksoy S."/>
            <person name="Lehane M.J."/>
        </authorList>
    </citation>
    <scope>NUCLEOTIDE SEQUENCE</scope>
    <source>
        <tissue evidence="10">Salivary gland</tissue>
    </source>
</reference>
<keyword evidence="6" id="KW-0539">Nucleus</keyword>
<evidence type="ECO:0000256" key="6">
    <source>
        <dbReference type="ARBA" id="ARBA00023242"/>
    </source>
</evidence>
<dbReference type="PANTHER" id="PTHR13100">
    <property type="entry name" value="CELL GROWTH-REGULATING NUCLEOLAR PROTEIN LYAR"/>
    <property type="match status" value="1"/>
</dbReference>
<evidence type="ECO:0000313" key="10">
    <source>
        <dbReference type="EMBL" id="ADD19163.1"/>
    </source>
</evidence>
<dbReference type="GO" id="GO:0000122">
    <property type="term" value="P:negative regulation of transcription by RNA polymerase II"/>
    <property type="evidence" value="ECO:0007669"/>
    <property type="project" value="TreeGrafter"/>
</dbReference>
<dbReference type="InterPro" id="IPR036236">
    <property type="entry name" value="Znf_C2H2_sf"/>
</dbReference>
<dbReference type="Gene3D" id="3.30.1490.490">
    <property type="match status" value="1"/>
</dbReference>
<keyword evidence="2" id="KW-0479">Metal-binding</keyword>
<dbReference type="PROSITE" id="PS51804">
    <property type="entry name" value="ZF_C2HC_LYAR"/>
    <property type="match status" value="2"/>
</dbReference>
<dbReference type="GO" id="GO:0003677">
    <property type="term" value="F:DNA binding"/>
    <property type="evidence" value="ECO:0007669"/>
    <property type="project" value="InterPro"/>
</dbReference>
<organism evidence="10">
    <name type="scientific">Glossina morsitans morsitans</name>
    <name type="common">Savannah tsetse fly</name>
    <dbReference type="NCBI Taxonomy" id="37546"/>
    <lineage>
        <taxon>Eukaryota</taxon>
        <taxon>Metazoa</taxon>
        <taxon>Ecdysozoa</taxon>
        <taxon>Arthropoda</taxon>
        <taxon>Hexapoda</taxon>
        <taxon>Insecta</taxon>
        <taxon>Pterygota</taxon>
        <taxon>Neoptera</taxon>
        <taxon>Endopterygota</taxon>
        <taxon>Diptera</taxon>
        <taxon>Brachycera</taxon>
        <taxon>Muscomorpha</taxon>
        <taxon>Hippoboscoidea</taxon>
        <taxon>Glossinidae</taxon>
        <taxon>Glossina</taxon>
    </lineage>
</organism>
<evidence type="ECO:0000256" key="3">
    <source>
        <dbReference type="ARBA" id="ARBA00022737"/>
    </source>
</evidence>
<evidence type="ECO:0000256" key="8">
    <source>
        <dbReference type="SAM" id="MobiDB-lite"/>
    </source>
</evidence>
<evidence type="ECO:0000256" key="2">
    <source>
        <dbReference type="ARBA" id="ARBA00022723"/>
    </source>
</evidence>
<comment type="subcellular location">
    <subcellularLocation>
        <location evidence="1">Nucleus</location>
    </subcellularLocation>
</comment>
<evidence type="ECO:0000256" key="1">
    <source>
        <dbReference type="ARBA" id="ARBA00004123"/>
    </source>
</evidence>
<feature type="domain" description="Zinc finger C2H2 LYAR-type" evidence="9">
    <location>
        <begin position="34"/>
        <end position="60"/>
    </location>
</feature>
<proteinExistence type="evidence at transcript level"/>
<dbReference type="EMBL" id="EZ422887">
    <property type="protein sequence ID" value="ADD19163.1"/>
    <property type="molecule type" value="mRNA"/>
</dbReference>
<dbReference type="GO" id="GO:0005730">
    <property type="term" value="C:nucleolus"/>
    <property type="evidence" value="ECO:0007669"/>
    <property type="project" value="TreeGrafter"/>
</dbReference>
<protein>
    <submittedName>
        <fullName evidence="10">Cell growth-regulating nucleolar protein</fullName>
    </submittedName>
</protein>
<keyword evidence="3" id="KW-0677">Repeat</keyword>
<evidence type="ECO:0000256" key="4">
    <source>
        <dbReference type="ARBA" id="ARBA00022771"/>
    </source>
</evidence>
<dbReference type="SUPFAM" id="SSF57667">
    <property type="entry name" value="beta-beta-alpha zinc fingers"/>
    <property type="match status" value="2"/>
</dbReference>
<dbReference type="GO" id="GO:0008270">
    <property type="term" value="F:zinc ion binding"/>
    <property type="evidence" value="ECO:0007669"/>
    <property type="project" value="UniProtKB-KW"/>
</dbReference>
<dbReference type="InterPro" id="IPR039999">
    <property type="entry name" value="LYAR"/>
</dbReference>
<name>D3TN85_GLOMM</name>
<feature type="compositionally biased region" description="Basic and acidic residues" evidence="8">
    <location>
        <begin position="172"/>
        <end position="196"/>
    </location>
</feature>
<dbReference type="Pfam" id="PF08790">
    <property type="entry name" value="zf-LYAR"/>
    <property type="match status" value="1"/>
</dbReference>
<evidence type="ECO:0000259" key="9">
    <source>
        <dbReference type="Pfam" id="PF08790"/>
    </source>
</evidence>
<dbReference type="AlphaFoldDB" id="D3TN85"/>
<accession>D3TN85</accession>
<feature type="compositionally biased region" description="Low complexity" evidence="8">
    <location>
        <begin position="160"/>
        <end position="171"/>
    </location>
</feature>
<reference evidence="10" key="2">
    <citation type="submission" date="2010-01" db="EMBL/GenBank/DDBJ databases">
        <authorList>
            <consortium name="International Glossina Genome Initiative"/>
            <person name="da Silva J."/>
            <person name="Ribeiro J.M.C."/>
            <person name="Abbeele J.V."/>
            <person name="Attardo G."/>
            <person name="Hao Z."/>
            <person name="Haines L.R."/>
            <person name="Soares M.B."/>
            <person name="Berriman M."/>
            <person name="Aksoy S."/>
            <person name="Lehane M.J."/>
        </authorList>
    </citation>
    <scope>NUCLEOTIDE SEQUENCE</scope>
    <source>
        <tissue evidence="10">Salivary gland</tissue>
    </source>
</reference>
<keyword evidence="4 7" id="KW-0863">Zinc-finger</keyword>
<feature type="region of interest" description="Disordered" evidence="8">
    <location>
        <begin position="160"/>
        <end position="316"/>
    </location>
</feature>
<evidence type="ECO:0000256" key="5">
    <source>
        <dbReference type="ARBA" id="ARBA00022833"/>
    </source>
</evidence>
<feature type="compositionally biased region" description="Basic and acidic residues" evidence="8">
    <location>
        <begin position="203"/>
        <end position="222"/>
    </location>
</feature>
<sequence>MVFFICNHCGESVKKAAVEKHYNTKCNKRAKNVCCMDCQKDFRGEDYVAHTKCITEAEKYSGKDYVRKENNGEKKQDAWMDIVRSILASTDYELSAPTREIFQRLENYENVPRKKAKFQNFVANCMRISVKNAEPVWEILEKELEKMKEAKQQELAATKAAATVNNKQNKNVKGEADAKKETDSEMKHPVLKEALAKENGASTKEHTAEKIMKREQPDKRNMNDSQKPVGKNKKKGKQNAKNPPDVKQPVHGNGNKNQQGPVEKKKNKRKLDANGKNPLEGVSPKEENANANHEPVIKKKKQEVQESNNQNPDAVDAETTAYKEAFQWTATLEKIVAKHRKDGIFVETLKSQLLKDYKAKFLIEDLNAKQEKKFDKRFKKYLNKCPAIQVEGGKAKPC</sequence>
<evidence type="ECO:0000256" key="7">
    <source>
        <dbReference type="PROSITE-ProRule" id="PRU01145"/>
    </source>
</evidence>